<name>A0A6J7WDK9_9CAUD</name>
<sequence length="75" mass="8306">MTAREQAEQDLTAALKMVVDALAELGFEDFYILGKVNLILQKFITDEGAFTEEYIQLAKQALDDRKPVGGSIIIS</sequence>
<evidence type="ECO:0000313" key="1">
    <source>
        <dbReference type="EMBL" id="CAB5207166.1"/>
    </source>
</evidence>
<dbReference type="EMBL" id="LR798227">
    <property type="protein sequence ID" value="CAB5207166.1"/>
    <property type="molecule type" value="Genomic_DNA"/>
</dbReference>
<accession>A0A6J7WDK9</accession>
<reference evidence="1" key="1">
    <citation type="submission" date="2020-05" db="EMBL/GenBank/DDBJ databases">
        <authorList>
            <person name="Chiriac C."/>
            <person name="Salcher M."/>
            <person name="Ghai R."/>
            <person name="Kavagutti S V."/>
        </authorList>
    </citation>
    <scope>NUCLEOTIDE SEQUENCE</scope>
</reference>
<organism evidence="1">
    <name type="scientific">uncultured Caudovirales phage</name>
    <dbReference type="NCBI Taxonomy" id="2100421"/>
    <lineage>
        <taxon>Viruses</taxon>
        <taxon>Duplodnaviria</taxon>
        <taxon>Heunggongvirae</taxon>
        <taxon>Uroviricota</taxon>
        <taxon>Caudoviricetes</taxon>
        <taxon>Peduoviridae</taxon>
        <taxon>Maltschvirus</taxon>
        <taxon>Maltschvirus maltsch</taxon>
    </lineage>
</organism>
<protein>
    <submittedName>
        <fullName evidence="1">Uncharacterized protein</fullName>
    </submittedName>
</protein>
<proteinExistence type="predicted"/>
<gene>
    <name evidence="1" type="ORF">UFOVP180_37</name>
</gene>